<dbReference type="PANTHER" id="PTHR32035">
    <property type="entry name" value="AURORA KINASE A-INTERACTING PROTEIN"/>
    <property type="match status" value="1"/>
</dbReference>
<evidence type="ECO:0000313" key="7">
    <source>
        <dbReference type="Proteomes" id="UP001314169"/>
    </source>
</evidence>
<dbReference type="CDD" id="cd23699">
    <property type="entry name" value="At5g63150_CTD"/>
    <property type="match status" value="1"/>
</dbReference>
<dbReference type="Proteomes" id="UP001314169">
    <property type="component" value="Chromosome 2"/>
</dbReference>
<gene>
    <name evidence="6" type="ORF">MPIPNATIZW_LOCUS8798</name>
</gene>
<evidence type="ECO:0000313" key="6">
    <source>
        <dbReference type="EMBL" id="CAK6440492.1"/>
    </source>
</evidence>
<accession>A0ABN9ZQD7</accession>
<dbReference type="SMART" id="SM01155">
    <property type="entry name" value="DUF1713"/>
    <property type="match status" value="1"/>
</dbReference>
<evidence type="ECO:0000256" key="2">
    <source>
        <dbReference type="ARBA" id="ARBA00023128"/>
    </source>
</evidence>
<evidence type="ECO:0000256" key="1">
    <source>
        <dbReference type="ARBA" id="ARBA00004173"/>
    </source>
</evidence>
<evidence type="ECO:0000256" key="4">
    <source>
        <dbReference type="ARBA" id="ARBA00035682"/>
    </source>
</evidence>
<dbReference type="InterPro" id="IPR013177">
    <property type="entry name" value="Ribosomal_mS38_C"/>
</dbReference>
<comment type="subcellular location">
    <subcellularLocation>
        <location evidence="1">Mitochondrion</location>
    </subcellularLocation>
</comment>
<organism evidence="6 7">
    <name type="scientific">Pipistrellus nathusii</name>
    <name type="common">Nathusius' pipistrelle</name>
    <dbReference type="NCBI Taxonomy" id="59473"/>
    <lineage>
        <taxon>Eukaryota</taxon>
        <taxon>Metazoa</taxon>
        <taxon>Chordata</taxon>
        <taxon>Craniata</taxon>
        <taxon>Vertebrata</taxon>
        <taxon>Euteleostomi</taxon>
        <taxon>Mammalia</taxon>
        <taxon>Eutheria</taxon>
        <taxon>Laurasiatheria</taxon>
        <taxon>Chiroptera</taxon>
        <taxon>Yangochiroptera</taxon>
        <taxon>Vespertilionidae</taxon>
        <taxon>Pipistrellus</taxon>
    </lineage>
</organism>
<proteinExistence type="inferred from homology"/>
<keyword evidence="2" id="KW-0496">Mitochondrion</keyword>
<reference evidence="6" key="1">
    <citation type="submission" date="2023-12" db="EMBL/GenBank/DDBJ databases">
        <authorList>
            <person name="Brown T."/>
        </authorList>
    </citation>
    <scope>NUCLEOTIDE SEQUENCE</scope>
</reference>
<dbReference type="Pfam" id="PF08213">
    <property type="entry name" value="COX24_C"/>
    <property type="match status" value="1"/>
</dbReference>
<name>A0ABN9ZQD7_PIPNA</name>
<keyword evidence="7" id="KW-1185">Reference proteome</keyword>
<comment type="similarity">
    <text evidence="3">Belongs to the mitochondrion-specific ribosomal protein mS38 family.</text>
</comment>
<dbReference type="EMBL" id="OY882859">
    <property type="protein sequence ID" value="CAK6440492.1"/>
    <property type="molecule type" value="Genomic_DNA"/>
</dbReference>
<evidence type="ECO:0000259" key="5">
    <source>
        <dbReference type="SMART" id="SM01155"/>
    </source>
</evidence>
<evidence type="ECO:0000256" key="3">
    <source>
        <dbReference type="ARBA" id="ARBA00035647"/>
    </source>
</evidence>
<feature type="domain" description="Ribosomal protein mS38 C-terminal" evidence="5">
    <location>
        <begin position="128"/>
        <end position="161"/>
    </location>
</feature>
<sequence length="201" mass="22860">MFLARLTSQLLRVAPRAGLRGPRPVSGVLGSHVCRPRYGTQPAAPSPVAVLPGKGEQQQLELEEMLVPRKMSISPLESWLTAHYLLPRPDAGGPGPVAPAQAYECPPGQAGGGAEQGRQEVWDAPQIQCKNVLKIRRRKMNRHKYRKLIKRTRFLRRKVREGRLKRKQMRFERDLKRIWVKAGLRDAPPGWQTPKIYLRNK</sequence>
<dbReference type="PANTHER" id="PTHR32035:SF3">
    <property type="entry name" value="SMALL RIBOSOMAL SUBUNIT PROTEIN MS38"/>
    <property type="match status" value="1"/>
</dbReference>
<protein>
    <recommendedName>
        <fullName evidence="4">Small ribosomal subunit protein mS38</fullName>
    </recommendedName>
</protein>